<dbReference type="EMBL" id="JYDQ01000332">
    <property type="protein sequence ID" value="KRY08466.1"/>
    <property type="molecule type" value="Genomic_DNA"/>
</dbReference>
<comment type="caution">
    <text evidence="1">The sequence shown here is derived from an EMBL/GenBank/DDBJ whole genome shotgun (WGS) entry which is preliminary data.</text>
</comment>
<reference evidence="1 2" key="1">
    <citation type="submission" date="2015-01" db="EMBL/GenBank/DDBJ databases">
        <title>Evolution of Trichinella species and genotypes.</title>
        <authorList>
            <person name="Korhonen P.K."/>
            <person name="Edoardo P."/>
            <person name="Giuseppe L.R."/>
            <person name="Gasser R.B."/>
        </authorList>
    </citation>
    <scope>NUCLEOTIDE SEQUENCE [LARGE SCALE GENOMIC DNA]</scope>
    <source>
        <strain evidence="1">ISS2496</strain>
    </source>
</reference>
<protein>
    <recommendedName>
        <fullName evidence="3">Apple domain-containing protein</fullName>
    </recommendedName>
</protein>
<sequence>MMSCAFSKMREICRDLVNQTQLYNTHEKLVNCSWMSLYIPKLDATCVLAAKSIRHEDVLHIKQAYFSMESCVAACFRLLPSCNLIKYSPLAKVCNLYYENATRHILQPIDQIGQSMHLLLHSCHKGVAYSKESKVCFIGVLGNNDDEVYLNEGYHFLTLKDCSKDRENERADNDQPELHVLPFLDEVCQVELYKTSFLSGCSIKTQGYTFLYTFCNLQGRPQLMEITDWNLMTQTLDNLKLCTVEVF</sequence>
<accession>A0A0V0Z7D0</accession>
<gene>
    <name evidence="1" type="ORF">T12_6123</name>
</gene>
<keyword evidence="2" id="KW-1185">Reference proteome</keyword>
<dbReference type="Proteomes" id="UP000054783">
    <property type="component" value="Unassembled WGS sequence"/>
</dbReference>
<evidence type="ECO:0000313" key="1">
    <source>
        <dbReference type="EMBL" id="KRY08466.1"/>
    </source>
</evidence>
<name>A0A0V0Z7D0_9BILA</name>
<dbReference type="AlphaFoldDB" id="A0A0V0Z7D0"/>
<evidence type="ECO:0008006" key="3">
    <source>
        <dbReference type="Google" id="ProtNLM"/>
    </source>
</evidence>
<evidence type="ECO:0000313" key="2">
    <source>
        <dbReference type="Proteomes" id="UP000054783"/>
    </source>
</evidence>
<organism evidence="1 2">
    <name type="scientific">Trichinella patagoniensis</name>
    <dbReference type="NCBI Taxonomy" id="990121"/>
    <lineage>
        <taxon>Eukaryota</taxon>
        <taxon>Metazoa</taxon>
        <taxon>Ecdysozoa</taxon>
        <taxon>Nematoda</taxon>
        <taxon>Enoplea</taxon>
        <taxon>Dorylaimia</taxon>
        <taxon>Trichinellida</taxon>
        <taxon>Trichinellidae</taxon>
        <taxon>Trichinella</taxon>
    </lineage>
</organism>
<proteinExistence type="predicted"/>